<gene>
    <name evidence="1" type="ORF">RIF29_27847</name>
</gene>
<comment type="caution">
    <text evidence="1">The sequence shown here is derived from an EMBL/GenBank/DDBJ whole genome shotgun (WGS) entry which is preliminary data.</text>
</comment>
<proteinExistence type="predicted"/>
<protein>
    <submittedName>
        <fullName evidence="1">Uncharacterized protein</fullName>
    </submittedName>
</protein>
<dbReference type="EMBL" id="JAYWIO010000005">
    <property type="protein sequence ID" value="KAK7261533.1"/>
    <property type="molecule type" value="Genomic_DNA"/>
</dbReference>
<dbReference type="Proteomes" id="UP001372338">
    <property type="component" value="Unassembled WGS sequence"/>
</dbReference>
<dbReference type="AlphaFoldDB" id="A0AAN9HZ51"/>
<reference evidence="1 2" key="1">
    <citation type="submission" date="2024-01" db="EMBL/GenBank/DDBJ databases">
        <title>The genomes of 5 underutilized Papilionoideae crops provide insights into root nodulation and disease resistanc.</title>
        <authorList>
            <person name="Yuan L."/>
        </authorList>
    </citation>
    <scope>NUCLEOTIDE SEQUENCE [LARGE SCALE GENOMIC DNA]</scope>
    <source>
        <strain evidence="1">ZHUSHIDOU_FW_LH</strain>
        <tissue evidence="1">Leaf</tissue>
    </source>
</reference>
<sequence length="93" mass="10580">MHVNPRKVHHFSQMYCPPSAAALKKGSKFSHIPFHSKKTPTLSVSLSRRCHWFSGSILLSKCHHSYSSKTTLFSMSELEQIATIIEETMVYVT</sequence>
<organism evidence="1 2">
    <name type="scientific">Crotalaria pallida</name>
    <name type="common">Smooth rattlebox</name>
    <name type="synonym">Crotalaria striata</name>
    <dbReference type="NCBI Taxonomy" id="3830"/>
    <lineage>
        <taxon>Eukaryota</taxon>
        <taxon>Viridiplantae</taxon>
        <taxon>Streptophyta</taxon>
        <taxon>Embryophyta</taxon>
        <taxon>Tracheophyta</taxon>
        <taxon>Spermatophyta</taxon>
        <taxon>Magnoliopsida</taxon>
        <taxon>eudicotyledons</taxon>
        <taxon>Gunneridae</taxon>
        <taxon>Pentapetalae</taxon>
        <taxon>rosids</taxon>
        <taxon>fabids</taxon>
        <taxon>Fabales</taxon>
        <taxon>Fabaceae</taxon>
        <taxon>Papilionoideae</taxon>
        <taxon>50 kb inversion clade</taxon>
        <taxon>genistoids sensu lato</taxon>
        <taxon>core genistoids</taxon>
        <taxon>Crotalarieae</taxon>
        <taxon>Crotalaria</taxon>
    </lineage>
</organism>
<evidence type="ECO:0000313" key="2">
    <source>
        <dbReference type="Proteomes" id="UP001372338"/>
    </source>
</evidence>
<keyword evidence="2" id="KW-1185">Reference proteome</keyword>
<accession>A0AAN9HZ51</accession>
<evidence type="ECO:0000313" key="1">
    <source>
        <dbReference type="EMBL" id="KAK7261533.1"/>
    </source>
</evidence>
<name>A0AAN9HZ51_CROPI</name>